<evidence type="ECO:0000313" key="1">
    <source>
        <dbReference type="EMBL" id="STG54918.1"/>
    </source>
</evidence>
<name>A0A376MWV3_ECOLX</name>
<accession>A0A376MWV3</accession>
<protein>
    <submittedName>
        <fullName evidence="1">Uncharacterized protein</fullName>
    </submittedName>
</protein>
<sequence length="69" mass="7745">MLSSLMGNLICALMVNGRALIVEKALDLLQTLRMSIVMVGSKSYIFIPSSITHAVKRENYFATSRLWLK</sequence>
<reference evidence="1 3" key="1">
    <citation type="submission" date="2018-06" db="EMBL/GenBank/DDBJ databases">
        <authorList>
            <consortium name="Pathogen Informatics"/>
            <person name="Doyle S."/>
        </authorList>
    </citation>
    <scope>NUCLEOTIDE SEQUENCE [LARGE SCALE GENOMIC DNA]</scope>
    <source>
        <strain evidence="1 3">NCTC11112</strain>
    </source>
</reference>
<gene>
    <name evidence="1" type="ORF">NCTC11112_05525</name>
    <name evidence="2" type="ORF">NCTC9702_03079</name>
</gene>
<proteinExistence type="predicted"/>
<evidence type="ECO:0000313" key="2">
    <source>
        <dbReference type="EMBL" id="VED35832.1"/>
    </source>
</evidence>
<dbReference type="Proteomes" id="UP000277930">
    <property type="component" value="Chromosome 1"/>
</dbReference>
<dbReference type="Proteomes" id="UP000254817">
    <property type="component" value="Unassembled WGS sequence"/>
</dbReference>
<organism evidence="1 3">
    <name type="scientific">Escherichia coli</name>
    <dbReference type="NCBI Taxonomy" id="562"/>
    <lineage>
        <taxon>Bacteria</taxon>
        <taxon>Pseudomonadati</taxon>
        <taxon>Pseudomonadota</taxon>
        <taxon>Gammaproteobacteria</taxon>
        <taxon>Enterobacterales</taxon>
        <taxon>Enterobacteriaceae</taxon>
        <taxon>Escherichia</taxon>
    </lineage>
</organism>
<dbReference type="AlphaFoldDB" id="A0A376MWV3"/>
<evidence type="ECO:0000313" key="4">
    <source>
        <dbReference type="Proteomes" id="UP000277930"/>
    </source>
</evidence>
<evidence type="ECO:0000313" key="3">
    <source>
        <dbReference type="Proteomes" id="UP000254817"/>
    </source>
</evidence>
<dbReference type="EMBL" id="UGAW01000001">
    <property type="protein sequence ID" value="STG54918.1"/>
    <property type="molecule type" value="Genomic_DNA"/>
</dbReference>
<dbReference type="EMBL" id="LR134246">
    <property type="protein sequence ID" value="VED35832.1"/>
    <property type="molecule type" value="Genomic_DNA"/>
</dbReference>
<reference evidence="2 4" key="2">
    <citation type="submission" date="2018-12" db="EMBL/GenBank/DDBJ databases">
        <authorList>
            <consortium name="Pathogen Informatics"/>
        </authorList>
    </citation>
    <scope>NUCLEOTIDE SEQUENCE [LARGE SCALE GENOMIC DNA]</scope>
    <source>
        <strain evidence="2 4">NCTC9702</strain>
    </source>
</reference>